<keyword evidence="15" id="KW-1185">Reference proteome</keyword>
<dbReference type="Gene3D" id="3.30.70.20">
    <property type="match status" value="1"/>
</dbReference>
<evidence type="ECO:0000256" key="3">
    <source>
        <dbReference type="ARBA" id="ARBA00022448"/>
    </source>
</evidence>
<dbReference type="SUPFAM" id="SSF54373">
    <property type="entry name" value="FAD-linked reductases, C-terminal domain"/>
    <property type="match status" value="1"/>
</dbReference>
<comment type="cofactor">
    <cofactor evidence="12">
        <name>[4Fe-4S] cluster</name>
        <dbReference type="ChEBI" id="CHEBI:49883"/>
    </cofactor>
    <text evidence="12">Binds 1 [4Fe-4S] cluster.</text>
</comment>
<keyword evidence="11 12" id="KW-0830">Ubiquinone</keyword>
<comment type="cofactor">
    <cofactor evidence="1 12">
        <name>FAD</name>
        <dbReference type="ChEBI" id="CHEBI:57692"/>
    </cofactor>
</comment>
<dbReference type="EMBL" id="JAKREW010000024">
    <property type="protein sequence ID" value="MCG7507454.1"/>
    <property type="molecule type" value="Genomic_DNA"/>
</dbReference>
<proteinExistence type="predicted"/>
<reference evidence="14 15" key="1">
    <citation type="submission" date="2022-02" db="EMBL/GenBank/DDBJ databases">
        <title>Draft genome sequence of Mezorhizobium retamae strain IRAMC:0171 isolated from Retama raetam nodules.</title>
        <authorList>
            <person name="Bengaied R."/>
            <person name="Sbissi I."/>
            <person name="Huber K."/>
            <person name="Ghodbane F."/>
            <person name="Nouioui I."/>
            <person name="Tarhouni M."/>
            <person name="Gtari M."/>
        </authorList>
    </citation>
    <scope>NUCLEOTIDE SEQUENCE [LARGE SCALE GENOMIC DNA]</scope>
    <source>
        <strain evidence="14 15">IRAMC:0171</strain>
    </source>
</reference>
<evidence type="ECO:0000256" key="7">
    <source>
        <dbReference type="ARBA" id="ARBA00022982"/>
    </source>
</evidence>
<evidence type="ECO:0000256" key="5">
    <source>
        <dbReference type="ARBA" id="ARBA00022723"/>
    </source>
</evidence>
<keyword evidence="8 12" id="KW-0560">Oxidoreductase</keyword>
<evidence type="ECO:0000256" key="10">
    <source>
        <dbReference type="ARBA" id="ARBA00023014"/>
    </source>
</evidence>
<dbReference type="PANTHER" id="PTHR10617:SF107">
    <property type="entry name" value="ELECTRON TRANSFER FLAVOPROTEIN-UBIQUINONE OXIDOREDUCTASE, MITOCHONDRIAL"/>
    <property type="match status" value="1"/>
</dbReference>
<evidence type="ECO:0000256" key="8">
    <source>
        <dbReference type="ARBA" id="ARBA00023002"/>
    </source>
</evidence>
<keyword evidence="9 12" id="KW-0408">Iron</keyword>
<evidence type="ECO:0000256" key="4">
    <source>
        <dbReference type="ARBA" id="ARBA00022630"/>
    </source>
</evidence>
<dbReference type="InterPro" id="IPR036188">
    <property type="entry name" value="FAD/NAD-bd_sf"/>
</dbReference>
<keyword evidence="6 12" id="KW-0274">FAD</keyword>
<comment type="function">
    <text evidence="2 12">Accepts electrons from ETF and reduces ubiquinone.</text>
</comment>
<evidence type="ECO:0000256" key="1">
    <source>
        <dbReference type="ARBA" id="ARBA00001974"/>
    </source>
</evidence>
<evidence type="ECO:0000259" key="13">
    <source>
        <dbReference type="PROSITE" id="PS51379"/>
    </source>
</evidence>
<name>A0ABS9QJ24_9HYPH</name>
<dbReference type="Pfam" id="PF05187">
    <property type="entry name" value="Fer4_ETF_QO"/>
    <property type="match status" value="1"/>
</dbReference>
<dbReference type="SUPFAM" id="SSF54862">
    <property type="entry name" value="4Fe-4S ferredoxins"/>
    <property type="match status" value="1"/>
</dbReference>
<comment type="caution">
    <text evidence="14">The sequence shown here is derived from an EMBL/GenBank/DDBJ whole genome shotgun (WGS) entry which is preliminary data.</text>
</comment>
<dbReference type="InterPro" id="IPR007859">
    <property type="entry name" value="ETF-QO/FixX_C"/>
</dbReference>
<evidence type="ECO:0000313" key="15">
    <source>
        <dbReference type="Proteomes" id="UP001201701"/>
    </source>
</evidence>
<sequence>MSEIERESMEFDVVIVGAGPAGLAAAIRLKQVNPDLSVVVLEKGGEAGAHILSGAVVDPIGIDRLLPGWREEGDHPFKTEVTADHFLVLGPAGSFRLPNVFMPPLMNNHGNYIVSLGNVCRWLAGKAEALGVEIYPGFAAAGLLYNEEGAVTGVYTGDMGVEKDGSQGPNFAPGMALMGKYVLIGEGARGSLAKQLIAKYQLDAGREPAKFGIGLKELWQVKPENHKLGLVQHSFGWPLDMKTGGGSFLYHLEDNQVAVGFVVHLNYKNPYLSPFEEFQRFKTHPAIAPTFAGAKRIGYGARAITEGGWQSVPKMSFPGGVLMGCAAGLVNVPRIKGSHNAVLSGMLAADHVAEAIAAGRANDELASYEEAWRGSDIGKDLKKVRNVKPLWSRFGTLAGVGLGGLDMWLNTLFGFSPFGTLKHGKSDAASLEPASKYQKIAYPKPDGVLTFDRLSSVFLSGTNHEENQPVHLQVKDAALQVKSEHDVYAGPSTRYCPAGVYEWVDAEGNAAADPSAKDVRFVINAQNCVHCKTCDIKDPNQNINWVPPQGGEGPVYQNM</sequence>
<comment type="catalytic activity">
    <reaction evidence="12">
        <text>a ubiquinone + reduced [electron-transfer flavoprotein] = a ubiquinol + oxidized [electron-transfer flavoprotein] + H(+)</text>
        <dbReference type="Rhea" id="RHEA:24052"/>
        <dbReference type="Rhea" id="RHEA-COMP:9565"/>
        <dbReference type="Rhea" id="RHEA-COMP:9566"/>
        <dbReference type="Rhea" id="RHEA-COMP:10685"/>
        <dbReference type="Rhea" id="RHEA-COMP:10686"/>
        <dbReference type="ChEBI" id="CHEBI:15378"/>
        <dbReference type="ChEBI" id="CHEBI:16389"/>
        <dbReference type="ChEBI" id="CHEBI:17976"/>
        <dbReference type="ChEBI" id="CHEBI:57692"/>
        <dbReference type="ChEBI" id="CHEBI:58307"/>
        <dbReference type="EC" id="1.5.5.1"/>
    </reaction>
</comment>
<evidence type="ECO:0000256" key="9">
    <source>
        <dbReference type="ARBA" id="ARBA00023004"/>
    </source>
</evidence>
<keyword evidence="4 12" id="KW-0285">Flavoprotein</keyword>
<protein>
    <recommendedName>
        <fullName evidence="12">Electron transfer flavoprotein-ubiquinone oxidoreductase</fullName>
        <shortName evidence="12">ETF-QO</shortName>
        <ecNumber evidence="12">1.5.5.1</ecNumber>
    </recommendedName>
</protein>
<dbReference type="Pfam" id="PF01946">
    <property type="entry name" value="Thi4"/>
    <property type="match status" value="1"/>
</dbReference>
<evidence type="ECO:0000256" key="12">
    <source>
        <dbReference type="RuleBase" id="RU366068"/>
    </source>
</evidence>
<keyword evidence="7 12" id="KW-0249">Electron transport</keyword>
<dbReference type="InterPro" id="IPR040156">
    <property type="entry name" value="ETF-QO"/>
</dbReference>
<gene>
    <name evidence="14" type="ORF">L4923_20675</name>
</gene>
<dbReference type="EC" id="1.5.5.1" evidence="12"/>
<keyword evidence="5 12" id="KW-0479">Metal-binding</keyword>
<dbReference type="Gene3D" id="3.30.9.90">
    <property type="match status" value="1"/>
</dbReference>
<dbReference type="InterPro" id="IPR017896">
    <property type="entry name" value="4Fe4S_Fe-S-bd"/>
</dbReference>
<dbReference type="PRINTS" id="PR00420">
    <property type="entry name" value="RNGMNOXGNASE"/>
</dbReference>
<keyword evidence="10 12" id="KW-0411">Iron-sulfur</keyword>
<evidence type="ECO:0000256" key="11">
    <source>
        <dbReference type="ARBA" id="ARBA00023075"/>
    </source>
</evidence>
<dbReference type="RefSeq" id="WP_239368604.1">
    <property type="nucleotide sequence ID" value="NZ_JAKREW010000024.1"/>
</dbReference>
<dbReference type="Proteomes" id="UP001201701">
    <property type="component" value="Unassembled WGS sequence"/>
</dbReference>
<evidence type="ECO:0000313" key="14">
    <source>
        <dbReference type="EMBL" id="MCG7507454.1"/>
    </source>
</evidence>
<dbReference type="SUPFAM" id="SSF51905">
    <property type="entry name" value="FAD/NAD(P)-binding domain"/>
    <property type="match status" value="1"/>
</dbReference>
<dbReference type="Pfam" id="PF21162">
    <property type="entry name" value="ETFQO_UQ-bd"/>
    <property type="match status" value="1"/>
</dbReference>
<keyword evidence="3 12" id="KW-0813">Transport</keyword>
<evidence type="ECO:0000256" key="2">
    <source>
        <dbReference type="ARBA" id="ARBA00002819"/>
    </source>
</evidence>
<organism evidence="14 15">
    <name type="scientific">Mesorhizobium retamae</name>
    <dbReference type="NCBI Taxonomy" id="2912854"/>
    <lineage>
        <taxon>Bacteria</taxon>
        <taxon>Pseudomonadati</taxon>
        <taxon>Pseudomonadota</taxon>
        <taxon>Alphaproteobacteria</taxon>
        <taxon>Hyphomicrobiales</taxon>
        <taxon>Phyllobacteriaceae</taxon>
        <taxon>Mesorhizobium</taxon>
    </lineage>
</organism>
<dbReference type="PANTHER" id="PTHR10617">
    <property type="entry name" value="ELECTRON TRANSFER FLAVOPROTEIN-UBIQUINONE OXIDOREDUCTASE"/>
    <property type="match status" value="1"/>
</dbReference>
<dbReference type="PROSITE" id="PS51379">
    <property type="entry name" value="4FE4S_FER_2"/>
    <property type="match status" value="1"/>
</dbReference>
<feature type="domain" description="4Fe-4S ferredoxin-type" evidence="13">
    <location>
        <begin position="519"/>
        <end position="548"/>
    </location>
</feature>
<dbReference type="InterPro" id="IPR049398">
    <property type="entry name" value="ETF-QO/FixC_UQ-bd"/>
</dbReference>
<accession>A0ABS9QJ24</accession>
<evidence type="ECO:0000256" key="6">
    <source>
        <dbReference type="ARBA" id="ARBA00022827"/>
    </source>
</evidence>
<dbReference type="Gene3D" id="3.50.50.60">
    <property type="entry name" value="FAD/NAD(P)-binding domain"/>
    <property type="match status" value="1"/>
</dbReference>